<sequence length="254" mass="27793">MSDPRNAEFHDENLSALYRVTRDPEPPAWLDQRILTAANAAPQPVSTLAPPPSRRRRTRLWAVPAALAATVVLAVGIVRLARESGEWGPSPENKTALHSAAESAAEADATAAGRAQFSDHDRPSSPAVELRPTMPLGEAVRVAPQSLPALPAAAPPVELEQESMPRRPAPAERERAREERERARDWLRAAPTGQRADQGAASQDRSDQYSPEEWLAAIAELRHQGRTAEADAKLAEFRRRYPNYPLEVAPSPLQ</sequence>
<dbReference type="RefSeq" id="WP_169249666.1">
    <property type="nucleotide sequence ID" value="NZ_SPMZ01000048.1"/>
</dbReference>
<feature type="transmembrane region" description="Helical" evidence="2">
    <location>
        <begin position="60"/>
        <end position="81"/>
    </location>
</feature>
<gene>
    <name evidence="3" type="ORF">E4P82_15025</name>
</gene>
<keyword evidence="2" id="KW-1133">Transmembrane helix</keyword>
<keyword evidence="2" id="KW-0472">Membrane</keyword>
<dbReference type="EMBL" id="SPMZ01000048">
    <property type="protein sequence ID" value="NMQ20395.1"/>
    <property type="molecule type" value="Genomic_DNA"/>
</dbReference>
<feature type="compositionally biased region" description="Low complexity" evidence="1">
    <location>
        <begin position="96"/>
        <end position="115"/>
    </location>
</feature>
<feature type="region of interest" description="Disordered" evidence="1">
    <location>
        <begin position="84"/>
        <end position="130"/>
    </location>
</feature>
<name>A0ABX1TLW4_9GAMM</name>
<keyword evidence="2" id="KW-0812">Transmembrane</keyword>
<feature type="compositionally biased region" description="Basic and acidic residues" evidence="1">
    <location>
        <begin position="163"/>
        <end position="187"/>
    </location>
</feature>
<evidence type="ECO:0000313" key="4">
    <source>
        <dbReference type="Proteomes" id="UP000760480"/>
    </source>
</evidence>
<comment type="caution">
    <text evidence="3">The sequence shown here is derived from an EMBL/GenBank/DDBJ whole genome shotgun (WGS) entry which is preliminary data.</text>
</comment>
<evidence type="ECO:0000313" key="3">
    <source>
        <dbReference type="EMBL" id="NMQ20395.1"/>
    </source>
</evidence>
<organism evidence="3 4">
    <name type="scientific">Candidatus Competibacter phosphatis</name>
    <dbReference type="NCBI Taxonomy" id="221280"/>
    <lineage>
        <taxon>Bacteria</taxon>
        <taxon>Pseudomonadati</taxon>
        <taxon>Pseudomonadota</taxon>
        <taxon>Gammaproteobacteria</taxon>
        <taxon>Candidatus Competibacteraceae</taxon>
        <taxon>Candidatus Competibacter</taxon>
    </lineage>
</organism>
<evidence type="ECO:0000256" key="2">
    <source>
        <dbReference type="SAM" id="Phobius"/>
    </source>
</evidence>
<keyword evidence="4" id="KW-1185">Reference proteome</keyword>
<dbReference type="Proteomes" id="UP000760480">
    <property type="component" value="Unassembled WGS sequence"/>
</dbReference>
<proteinExistence type="predicted"/>
<accession>A0ABX1TLW4</accession>
<protein>
    <submittedName>
        <fullName evidence="3">Uncharacterized protein</fullName>
    </submittedName>
</protein>
<evidence type="ECO:0000256" key="1">
    <source>
        <dbReference type="SAM" id="MobiDB-lite"/>
    </source>
</evidence>
<reference evidence="3 4" key="1">
    <citation type="submission" date="2019-03" db="EMBL/GenBank/DDBJ databases">
        <title>Metabolic reconstructions from genomes of highly enriched 'Candidatus Accumulibacter' and 'Candidatus Competibacter' bioreactor populations.</title>
        <authorList>
            <person name="Annavajhala M.K."/>
            <person name="Welles L."/>
            <person name="Abbas B."/>
            <person name="Sorokin D."/>
            <person name="Park H."/>
            <person name="Van Loosdrecht M."/>
            <person name="Chandran K."/>
        </authorList>
    </citation>
    <scope>NUCLEOTIDE SEQUENCE [LARGE SCALE GENOMIC DNA]</scope>
    <source>
        <strain evidence="3 4">SBR_G</strain>
    </source>
</reference>
<feature type="region of interest" description="Disordered" evidence="1">
    <location>
        <begin position="153"/>
        <end position="211"/>
    </location>
</feature>